<dbReference type="Proteomes" id="UP000235392">
    <property type="component" value="Unassembled WGS sequence"/>
</dbReference>
<accession>A0A2N5SND3</accession>
<evidence type="ECO:0000313" key="1">
    <source>
        <dbReference type="EMBL" id="PLW14734.1"/>
    </source>
</evidence>
<reference evidence="1 2" key="1">
    <citation type="submission" date="2017-11" db="EMBL/GenBank/DDBJ databases">
        <title>De novo assembly and phasing of dikaryotic genomes from two isolates of Puccinia coronata f. sp. avenae, the causal agent of oat crown rust.</title>
        <authorList>
            <person name="Miller M.E."/>
            <person name="Zhang Y."/>
            <person name="Omidvar V."/>
            <person name="Sperschneider J."/>
            <person name="Schwessinger B."/>
            <person name="Raley C."/>
            <person name="Palmer J.M."/>
            <person name="Garnica D."/>
            <person name="Upadhyaya N."/>
            <person name="Rathjen J."/>
            <person name="Taylor J.M."/>
            <person name="Park R.F."/>
            <person name="Dodds P.N."/>
            <person name="Hirsch C.D."/>
            <person name="Kianian S.F."/>
            <person name="Figueroa M."/>
        </authorList>
    </citation>
    <scope>NUCLEOTIDE SEQUENCE [LARGE SCALE GENOMIC DNA]</scope>
    <source>
        <strain evidence="1">12SD80</strain>
    </source>
</reference>
<sequence>MHLDGLSIEVGQARTGHRGKVPIRRLGSGFRPSAAKPGGYPALVRVLPDFQAPRFSAEGLKASVEANLNAKNSLQMVSEALLDPLQLSGRIPDFQKAVPHPDPIRGLVGCCEFCGVRIGTLHR</sequence>
<dbReference type="AlphaFoldDB" id="A0A2N5SND3"/>
<comment type="caution">
    <text evidence="1">The sequence shown here is derived from an EMBL/GenBank/DDBJ whole genome shotgun (WGS) entry which is preliminary data.</text>
</comment>
<dbReference type="EMBL" id="PGCI01000815">
    <property type="protein sequence ID" value="PLW14734.1"/>
    <property type="molecule type" value="Genomic_DNA"/>
</dbReference>
<organism evidence="1 2">
    <name type="scientific">Puccinia coronata f. sp. avenae</name>
    <dbReference type="NCBI Taxonomy" id="200324"/>
    <lineage>
        <taxon>Eukaryota</taxon>
        <taxon>Fungi</taxon>
        <taxon>Dikarya</taxon>
        <taxon>Basidiomycota</taxon>
        <taxon>Pucciniomycotina</taxon>
        <taxon>Pucciniomycetes</taxon>
        <taxon>Pucciniales</taxon>
        <taxon>Pucciniaceae</taxon>
        <taxon>Puccinia</taxon>
    </lineage>
</organism>
<proteinExistence type="predicted"/>
<gene>
    <name evidence="1" type="ORF">PCASD_18771</name>
</gene>
<name>A0A2N5SND3_9BASI</name>
<protein>
    <submittedName>
        <fullName evidence="1">Uncharacterized protein</fullName>
    </submittedName>
</protein>
<evidence type="ECO:0000313" key="2">
    <source>
        <dbReference type="Proteomes" id="UP000235392"/>
    </source>
</evidence>